<feature type="compositionally biased region" description="Basic and acidic residues" evidence="1">
    <location>
        <begin position="170"/>
        <end position="194"/>
    </location>
</feature>
<feature type="region of interest" description="Disordered" evidence="1">
    <location>
        <begin position="1"/>
        <end position="32"/>
    </location>
</feature>
<reference evidence="2 3" key="1">
    <citation type="submission" date="2024-02" db="EMBL/GenBank/DDBJ databases">
        <authorList>
            <person name="Chen Y."/>
            <person name="Shah S."/>
            <person name="Dougan E. K."/>
            <person name="Thang M."/>
            <person name="Chan C."/>
        </authorList>
    </citation>
    <scope>NUCLEOTIDE SEQUENCE [LARGE SCALE GENOMIC DNA]</scope>
</reference>
<organism evidence="2 3">
    <name type="scientific">Durusdinium trenchii</name>
    <dbReference type="NCBI Taxonomy" id="1381693"/>
    <lineage>
        <taxon>Eukaryota</taxon>
        <taxon>Sar</taxon>
        <taxon>Alveolata</taxon>
        <taxon>Dinophyceae</taxon>
        <taxon>Suessiales</taxon>
        <taxon>Symbiodiniaceae</taxon>
        <taxon>Durusdinium</taxon>
    </lineage>
</organism>
<evidence type="ECO:0000256" key="1">
    <source>
        <dbReference type="SAM" id="MobiDB-lite"/>
    </source>
</evidence>
<evidence type="ECO:0000313" key="2">
    <source>
        <dbReference type="EMBL" id="CAK8992064.1"/>
    </source>
</evidence>
<sequence length="207" mass="24655">MVRVETEEERRQRDEDEESENSLTTDYGSLEGRIEPVGDYEHLEDDAYQAYRLEQIENDVGVEVYIIMKVRQFRQMMEEDPADEDIPTGYEMFRELQRMLMITGAETRKEVTDYIRSLRQYTYHVKKGHEDVNCPLEESEWPDGWMAANWGPPRMRREFRMPPRRRQRRRGDESSSSEEHDVAAAFELQDRGRDGPMVLDEPEPEIE</sequence>
<protein>
    <submittedName>
        <fullName evidence="2">Uncharacterized protein</fullName>
    </submittedName>
</protein>
<gene>
    <name evidence="2" type="ORF">SCF082_LOCUS2933</name>
</gene>
<dbReference type="Proteomes" id="UP001642464">
    <property type="component" value="Unassembled WGS sequence"/>
</dbReference>
<keyword evidence="3" id="KW-1185">Reference proteome</keyword>
<dbReference type="EMBL" id="CAXAMM010001459">
    <property type="protein sequence ID" value="CAK8992064.1"/>
    <property type="molecule type" value="Genomic_DNA"/>
</dbReference>
<evidence type="ECO:0000313" key="3">
    <source>
        <dbReference type="Proteomes" id="UP001642464"/>
    </source>
</evidence>
<name>A0ABP0HRM2_9DINO</name>
<accession>A0ABP0HRM2</accession>
<feature type="compositionally biased region" description="Basic and acidic residues" evidence="1">
    <location>
        <begin position="1"/>
        <end position="14"/>
    </location>
</feature>
<proteinExistence type="predicted"/>
<comment type="caution">
    <text evidence="2">The sequence shown here is derived from an EMBL/GenBank/DDBJ whole genome shotgun (WGS) entry which is preliminary data.</text>
</comment>
<feature type="region of interest" description="Disordered" evidence="1">
    <location>
        <begin position="156"/>
        <end position="207"/>
    </location>
</feature>